<dbReference type="AlphaFoldDB" id="A0A3S4YQN2"/>
<keyword evidence="2" id="KW-1185">Reference proteome</keyword>
<dbReference type="RefSeq" id="WP_028702827.1">
    <property type="nucleotide sequence ID" value="NZ_LR134473.1"/>
</dbReference>
<proteinExistence type="predicted"/>
<dbReference type="Proteomes" id="UP000277858">
    <property type="component" value="Chromosome"/>
</dbReference>
<accession>A0A3S4YQN2</accession>
<reference evidence="1 2" key="1">
    <citation type="submission" date="2018-12" db="EMBL/GenBank/DDBJ databases">
        <authorList>
            <consortium name="Pathogen Informatics"/>
        </authorList>
    </citation>
    <scope>NUCLEOTIDE SEQUENCE [LARGE SCALE GENOMIC DNA]</scope>
    <source>
        <strain evidence="1 2">NCTC13652</strain>
    </source>
</reference>
<name>A0A3S4YQN2_9ACTN</name>
<protein>
    <submittedName>
        <fullName evidence="1">Uncharacterized protein</fullName>
    </submittedName>
</protein>
<gene>
    <name evidence="1" type="ORF">NCTC13652_02347</name>
</gene>
<organism evidence="1 2">
    <name type="scientific">Acidipropionibacterium jensenii</name>
    <dbReference type="NCBI Taxonomy" id="1749"/>
    <lineage>
        <taxon>Bacteria</taxon>
        <taxon>Bacillati</taxon>
        <taxon>Actinomycetota</taxon>
        <taxon>Actinomycetes</taxon>
        <taxon>Propionibacteriales</taxon>
        <taxon>Propionibacteriaceae</taxon>
        <taxon>Acidipropionibacterium</taxon>
    </lineage>
</organism>
<dbReference type="STRING" id="1122997.GCA_000425285_01156"/>
<sequence length="84" mass="9615">MHILTNEGLRKAEQVEVQCILANLHNDLSEIDRKNDPANGEFPPIYLHGFVNGIRTAQDEIRKILDTYDDPDFIRDFFDGQGEA</sequence>
<evidence type="ECO:0000313" key="1">
    <source>
        <dbReference type="EMBL" id="VEI04123.1"/>
    </source>
</evidence>
<dbReference type="EMBL" id="LR134473">
    <property type="protein sequence ID" value="VEI04123.1"/>
    <property type="molecule type" value="Genomic_DNA"/>
</dbReference>
<evidence type="ECO:0000313" key="2">
    <source>
        <dbReference type="Proteomes" id="UP000277858"/>
    </source>
</evidence>